<dbReference type="Proteomes" id="UP001060215">
    <property type="component" value="Chromosome 3"/>
</dbReference>
<gene>
    <name evidence="1" type="ORF">LOK49_LG02G00382</name>
</gene>
<dbReference type="EMBL" id="CM045760">
    <property type="protein sequence ID" value="KAI8026757.1"/>
    <property type="molecule type" value="Genomic_DNA"/>
</dbReference>
<evidence type="ECO:0000313" key="1">
    <source>
        <dbReference type="EMBL" id="KAI8026757.1"/>
    </source>
</evidence>
<protein>
    <submittedName>
        <fullName evidence="1">Threonine aspartase</fullName>
    </submittedName>
</protein>
<accession>A0ACC0IPD9</accession>
<reference evidence="1 2" key="1">
    <citation type="journal article" date="2022" name="Plant J.">
        <title>Chromosome-level genome of Camellia lanceoleosa provides a valuable resource for understanding genome evolution and self-incompatibility.</title>
        <authorList>
            <person name="Gong W."/>
            <person name="Xiao S."/>
            <person name="Wang L."/>
            <person name="Liao Z."/>
            <person name="Chang Y."/>
            <person name="Mo W."/>
            <person name="Hu G."/>
            <person name="Li W."/>
            <person name="Zhao G."/>
            <person name="Zhu H."/>
            <person name="Hu X."/>
            <person name="Ji K."/>
            <person name="Xiang X."/>
            <person name="Song Q."/>
            <person name="Yuan D."/>
            <person name="Jin S."/>
            <person name="Zhang L."/>
        </authorList>
    </citation>
    <scope>NUCLEOTIDE SEQUENCE [LARGE SCALE GENOMIC DNA]</scope>
    <source>
        <strain evidence="1">SQ_2022a</strain>
    </source>
</reference>
<sequence length="328" mass="35659">MGIMVNLCTLNVPEDDYIMDSVGVICVDTEGHIASGASSGGIALKISGRMGLAAMYGSDCWASSRGPFGAPFIVGCCGSGAGEYLMKGFAARECCVSSSLYLPGTSPKLKAIEIAAAYNSLSFGMGYFGSFMERPKNNISLVWSWIESWIAESCLVRLTVQTFHSYGDIMLLAKASKSKQVTFHAPCVLAFIVYLAFSCSDEIYIVSLGSHNTFDLSRSCGLFGYISIHESKFQMGVNPVAAAELRCIVCLSCVLLVGKWMAQLGDSIKPTILNMVEFEIHELLKSFDTDSNGRINKDDFITCLRRNPLLVALFSLQLMHKNLSRVNT</sequence>
<organism evidence="1 2">
    <name type="scientific">Camellia lanceoleosa</name>
    <dbReference type="NCBI Taxonomy" id="1840588"/>
    <lineage>
        <taxon>Eukaryota</taxon>
        <taxon>Viridiplantae</taxon>
        <taxon>Streptophyta</taxon>
        <taxon>Embryophyta</taxon>
        <taxon>Tracheophyta</taxon>
        <taxon>Spermatophyta</taxon>
        <taxon>Magnoliopsida</taxon>
        <taxon>eudicotyledons</taxon>
        <taxon>Gunneridae</taxon>
        <taxon>Pentapetalae</taxon>
        <taxon>asterids</taxon>
        <taxon>Ericales</taxon>
        <taxon>Theaceae</taxon>
        <taxon>Camellia</taxon>
    </lineage>
</organism>
<name>A0ACC0IPD9_9ERIC</name>
<comment type="caution">
    <text evidence="1">The sequence shown here is derived from an EMBL/GenBank/DDBJ whole genome shotgun (WGS) entry which is preliminary data.</text>
</comment>
<evidence type="ECO:0000313" key="2">
    <source>
        <dbReference type="Proteomes" id="UP001060215"/>
    </source>
</evidence>
<proteinExistence type="predicted"/>
<keyword evidence="2" id="KW-1185">Reference proteome</keyword>